<dbReference type="Pfam" id="PF24758">
    <property type="entry name" value="LRR_At5g56370"/>
    <property type="match status" value="1"/>
</dbReference>
<evidence type="ECO:0000313" key="3">
    <source>
        <dbReference type="Proteomes" id="UP000507222"/>
    </source>
</evidence>
<accession>A0A6J5UQ07</accession>
<dbReference type="InterPro" id="IPR032675">
    <property type="entry name" value="LRR_dom_sf"/>
</dbReference>
<reference evidence="2 3" key="1">
    <citation type="submission" date="2020-05" db="EMBL/GenBank/DDBJ databases">
        <authorList>
            <person name="Campoy J."/>
            <person name="Schneeberger K."/>
            <person name="Spophaly S."/>
        </authorList>
    </citation>
    <scope>NUCLEOTIDE SEQUENCE [LARGE SCALE GENOMIC DNA]</scope>
    <source>
        <strain evidence="2">PruArmRojPasFocal</strain>
    </source>
</reference>
<dbReference type="PANTHER" id="PTHR31900:SF34">
    <property type="entry name" value="EMB|CAB62440.1-RELATED"/>
    <property type="match status" value="1"/>
</dbReference>
<sequence>MRSNSKFQRPACTEDRISGLPDEILCHILSFLPTVQAVRTTILSHRWNHVWASVPNIDLCDNIEEFDHERFAGLVDHVLYSRGNSSIHRFRLHTKYMAELPWLDDWICTAITHNVVELDVDLARDSFSSEPVELPRSLYMCKTLVVLKLKLPSIITFTPHSDCFPSLKFLHVNVACPDAADSMGKLFTCCPVLEDLTIEAEPDGGSVLNVNISAPQLKRLRMNVFLCIVGEYYDYKTFINANTPNLEKFSFDGNVLAVFSSKNAKSLKIAKNNFEGLHAGSDAAELLHRHFAGIGNVEYLGVSAPIFGSLIDQYLSFVKDPRIVYRYRLPMLNNLKHLVLLFQSCCSWQSLINFLNASPNLESLTFNKHVKCLIQHNKDELVHEWTPPESVPICLLSHLKTVRMQRFRRQPDEMKVAEYLLKHSEVLDYMIFCTRATYLREEKKLWDEVQKFPRVSQTCKIMFPKMCTENI</sequence>
<dbReference type="CDD" id="cd22160">
    <property type="entry name" value="F-box_AtFBL13-like"/>
    <property type="match status" value="1"/>
</dbReference>
<name>A0A6J5UQ07_PRUAR</name>
<dbReference type="SUPFAM" id="SSF81383">
    <property type="entry name" value="F-box domain"/>
    <property type="match status" value="1"/>
</dbReference>
<evidence type="ECO:0000313" key="2">
    <source>
        <dbReference type="EMBL" id="CAB4277315.1"/>
    </source>
</evidence>
<dbReference type="SMART" id="SM00579">
    <property type="entry name" value="FBD"/>
    <property type="match status" value="1"/>
</dbReference>
<dbReference type="Pfam" id="PF08387">
    <property type="entry name" value="FBD"/>
    <property type="match status" value="1"/>
</dbReference>
<dbReference type="SUPFAM" id="SSF52058">
    <property type="entry name" value="L domain-like"/>
    <property type="match status" value="1"/>
</dbReference>
<dbReference type="InterPro" id="IPR050232">
    <property type="entry name" value="FBL13/AtMIF1-like"/>
</dbReference>
<protein>
    <recommendedName>
        <fullName evidence="1">F-box domain-containing protein</fullName>
    </recommendedName>
</protein>
<dbReference type="AlphaFoldDB" id="A0A6J5UQ07"/>
<dbReference type="Gene3D" id="1.20.1280.50">
    <property type="match status" value="1"/>
</dbReference>
<dbReference type="InterPro" id="IPR001810">
    <property type="entry name" value="F-box_dom"/>
</dbReference>
<dbReference type="InterPro" id="IPR055411">
    <property type="entry name" value="LRR_FXL15/At3g58940/PEG3-like"/>
</dbReference>
<dbReference type="Pfam" id="PF00646">
    <property type="entry name" value="F-box"/>
    <property type="match status" value="1"/>
</dbReference>
<feature type="domain" description="F-box" evidence="1">
    <location>
        <begin position="14"/>
        <end position="50"/>
    </location>
</feature>
<dbReference type="InterPro" id="IPR006566">
    <property type="entry name" value="FBD"/>
</dbReference>
<dbReference type="PANTHER" id="PTHR31900">
    <property type="entry name" value="F-BOX/RNI SUPERFAMILY PROTEIN-RELATED"/>
    <property type="match status" value="1"/>
</dbReference>
<organism evidence="2 3">
    <name type="scientific">Prunus armeniaca</name>
    <name type="common">Apricot</name>
    <name type="synonym">Armeniaca vulgaris</name>
    <dbReference type="NCBI Taxonomy" id="36596"/>
    <lineage>
        <taxon>Eukaryota</taxon>
        <taxon>Viridiplantae</taxon>
        <taxon>Streptophyta</taxon>
        <taxon>Embryophyta</taxon>
        <taxon>Tracheophyta</taxon>
        <taxon>Spermatophyta</taxon>
        <taxon>Magnoliopsida</taxon>
        <taxon>eudicotyledons</taxon>
        <taxon>Gunneridae</taxon>
        <taxon>Pentapetalae</taxon>
        <taxon>rosids</taxon>
        <taxon>fabids</taxon>
        <taxon>Rosales</taxon>
        <taxon>Rosaceae</taxon>
        <taxon>Amygdaloideae</taxon>
        <taxon>Amygdaleae</taxon>
        <taxon>Prunus</taxon>
    </lineage>
</organism>
<dbReference type="InterPro" id="IPR053781">
    <property type="entry name" value="F-box_AtFBL13-like"/>
</dbReference>
<gene>
    <name evidence="2" type="ORF">CURHAP_LOCUS26902</name>
</gene>
<proteinExistence type="predicted"/>
<dbReference type="PROSITE" id="PS50181">
    <property type="entry name" value="FBOX"/>
    <property type="match status" value="1"/>
</dbReference>
<dbReference type="SMART" id="SM00256">
    <property type="entry name" value="FBOX"/>
    <property type="match status" value="1"/>
</dbReference>
<dbReference type="EMBL" id="CAEKDK010000004">
    <property type="protein sequence ID" value="CAB4277315.1"/>
    <property type="molecule type" value="Genomic_DNA"/>
</dbReference>
<dbReference type="Proteomes" id="UP000507222">
    <property type="component" value="Unassembled WGS sequence"/>
</dbReference>
<evidence type="ECO:0000259" key="1">
    <source>
        <dbReference type="PROSITE" id="PS50181"/>
    </source>
</evidence>
<dbReference type="Gene3D" id="3.80.10.10">
    <property type="entry name" value="Ribonuclease Inhibitor"/>
    <property type="match status" value="1"/>
</dbReference>
<dbReference type="InterPro" id="IPR036047">
    <property type="entry name" value="F-box-like_dom_sf"/>
</dbReference>